<dbReference type="InterPro" id="IPR036291">
    <property type="entry name" value="NAD(P)-bd_dom_sf"/>
</dbReference>
<dbReference type="SUPFAM" id="SSF51735">
    <property type="entry name" value="NAD(P)-binding Rossmann-fold domains"/>
    <property type="match status" value="1"/>
</dbReference>
<dbReference type="Gene3D" id="3.40.50.720">
    <property type="entry name" value="NAD(P)-binding Rossmann-like Domain"/>
    <property type="match status" value="1"/>
</dbReference>
<dbReference type="PRINTS" id="PR00081">
    <property type="entry name" value="GDHRDH"/>
</dbReference>
<dbReference type="FunFam" id="3.40.50.720:FF:000084">
    <property type="entry name" value="Short-chain dehydrogenase reductase"/>
    <property type="match status" value="1"/>
</dbReference>
<dbReference type="PRINTS" id="PR00080">
    <property type="entry name" value="SDRFAMILY"/>
</dbReference>
<dbReference type="AlphaFoldDB" id="A0AA39HM01"/>
<dbReference type="InterPro" id="IPR002347">
    <property type="entry name" value="SDR_fam"/>
</dbReference>
<dbReference type="Pfam" id="PF13561">
    <property type="entry name" value="adh_short_C2"/>
    <property type="match status" value="1"/>
</dbReference>
<sequence>MSRFTGKVAIVTGSSNGIGQATTVLLASEGASVTIHGRSEEGLKETQKLILDKGISSDRILPIQGDIQDDQVITDLVNKSVEKFGKIDVVINNAGTGGLPGMDRSSIEAYDYIHDINIKPVIKLCQLAEPHLEKTKGNIVNISSVASVLPRPGTEPYAMSKAALDHYMRSRTHELAKKGIRINNVLPGLVKTSFHMNLGLDKDKQDKFRENYSKVIPLGRPGVPEEIAKAIAFMASDDASFITGVALPADGGERMFVNKPDYE</sequence>
<dbReference type="Proteomes" id="UP001175271">
    <property type="component" value="Unassembled WGS sequence"/>
</dbReference>
<dbReference type="PANTHER" id="PTHR43975:SF2">
    <property type="entry name" value="EG:BACR7A4.14 PROTEIN-RELATED"/>
    <property type="match status" value="1"/>
</dbReference>
<protein>
    <submittedName>
        <fullName evidence="1">Uncharacterized protein</fullName>
    </submittedName>
</protein>
<name>A0AA39HM01_9BILA</name>
<evidence type="ECO:0000313" key="1">
    <source>
        <dbReference type="EMBL" id="KAK0407169.1"/>
    </source>
</evidence>
<dbReference type="PANTHER" id="PTHR43975">
    <property type="entry name" value="ZGC:101858"/>
    <property type="match status" value="1"/>
</dbReference>
<keyword evidence="2" id="KW-1185">Reference proteome</keyword>
<comment type="caution">
    <text evidence="1">The sequence shown here is derived from an EMBL/GenBank/DDBJ whole genome shotgun (WGS) entry which is preliminary data.</text>
</comment>
<accession>A0AA39HM01</accession>
<organism evidence="1 2">
    <name type="scientific">Steinernema hermaphroditum</name>
    <dbReference type="NCBI Taxonomy" id="289476"/>
    <lineage>
        <taxon>Eukaryota</taxon>
        <taxon>Metazoa</taxon>
        <taxon>Ecdysozoa</taxon>
        <taxon>Nematoda</taxon>
        <taxon>Chromadorea</taxon>
        <taxon>Rhabditida</taxon>
        <taxon>Tylenchina</taxon>
        <taxon>Panagrolaimomorpha</taxon>
        <taxon>Strongyloidoidea</taxon>
        <taxon>Steinernematidae</taxon>
        <taxon>Steinernema</taxon>
    </lineage>
</organism>
<gene>
    <name evidence="1" type="ORF">QR680_019050</name>
</gene>
<dbReference type="EMBL" id="JAUCMV010000004">
    <property type="protein sequence ID" value="KAK0407169.1"/>
    <property type="molecule type" value="Genomic_DNA"/>
</dbReference>
<proteinExistence type="predicted"/>
<evidence type="ECO:0000313" key="2">
    <source>
        <dbReference type="Proteomes" id="UP001175271"/>
    </source>
</evidence>
<reference evidence="1" key="1">
    <citation type="submission" date="2023-06" db="EMBL/GenBank/DDBJ databases">
        <title>Genomic analysis of the entomopathogenic nematode Steinernema hermaphroditum.</title>
        <authorList>
            <person name="Schwarz E.M."/>
            <person name="Heppert J.K."/>
            <person name="Baniya A."/>
            <person name="Schwartz H.T."/>
            <person name="Tan C.-H."/>
            <person name="Antoshechkin I."/>
            <person name="Sternberg P.W."/>
            <person name="Goodrich-Blair H."/>
            <person name="Dillman A.R."/>
        </authorList>
    </citation>
    <scope>NUCLEOTIDE SEQUENCE</scope>
    <source>
        <strain evidence="1">PS9179</strain>
        <tissue evidence="1">Whole animal</tissue>
    </source>
</reference>